<evidence type="ECO:0000313" key="3">
    <source>
        <dbReference type="Proteomes" id="UP000265427"/>
    </source>
</evidence>
<proteinExistence type="predicted"/>
<feature type="transmembrane region" description="Helical" evidence="1">
    <location>
        <begin position="584"/>
        <end position="609"/>
    </location>
</feature>
<feature type="transmembrane region" description="Helical" evidence="1">
    <location>
        <begin position="1544"/>
        <end position="1570"/>
    </location>
</feature>
<organism evidence="2 3">
    <name type="scientific">Aphanomyces astaci</name>
    <name type="common">Crayfish plague agent</name>
    <dbReference type="NCBI Taxonomy" id="112090"/>
    <lineage>
        <taxon>Eukaryota</taxon>
        <taxon>Sar</taxon>
        <taxon>Stramenopiles</taxon>
        <taxon>Oomycota</taxon>
        <taxon>Saprolegniomycetes</taxon>
        <taxon>Saprolegniales</taxon>
        <taxon>Verrucalvaceae</taxon>
        <taxon>Aphanomyces</taxon>
    </lineage>
</organism>
<feature type="transmembrane region" description="Helical" evidence="1">
    <location>
        <begin position="1660"/>
        <end position="1679"/>
    </location>
</feature>
<sequence>MSSRTESQTVIHTRQTSWQRLQDVCGLVYVLSSACLGIYALVTFREYMDNNLYWPSFGSSSLQILLSDLLNMRLGTILGGSATTVTLTGTLCASLDTTATLVSPTYARKILYTEVSAVAPAITSIRQVDTIDIAGMAIPYCWVDLNRRWELAFTSARQARCDATERHNAAMYFEAVYRNVDFIEWVHTFYGPFMSSIGDAVQSTPHGVQWMTYMLQHSWVPVDDEAAYWLSYNLTAFTLNWSNGHRPGISETFGIQNAVGVVRHIQIKTLAPEKVQEATWTSFSMAPSLLFGMTVLGENQSLVRNHANWFGAWDRLQMTQLIAQNNFDIGRGAVASQVGPLGAIDMKFLDVPTALRLYVESFEAQVNTLMQSNNYFRLAFESTPPRSVFPTPQQWINSALSFTGGVLFCLGGHPTLFAQESFRFDDPCNGDVDQRLSVVWSPTTSLFAATLVDAVAWSQAANLCDSSDPCHHLFGVSSMVFDALATLSNTNTTLTVIDRTAAMNISIMQFVYTGFDVQIASQPSILEGDPWSVFGWMMVYEWVTGSREVVAFHGDIATLTLISRQYSPAVSTISDRSITQSFAAYLWLVALYVSVVLGFVALLTSATWMPSQHSLQRNWFVFNRVAGSNWIGRPFLVVRGIVAMLCLATAPASRSSFGDLSVLVDTRRSAWISMMLSGESLWVTYVLNELLCHVTTPYTRLYAPTSCLLVWTMYVFVDVAFPPSLVTTMDRQCQVTAISSNVVCSSGTLSVGHPSRLLVLGCIHVMSIVVTASVVRACHRIPVASYSPTLLLPGAVMAFMNEAGGCLGFWSLDSASLAMCGILRFSWRSDVYLFDINLWLLMQTDQFEFKRCDPVLRFPHAFERLVIACRSGVASTRTSAKVQSATMIKIFKLPQSIRRSLGNPSKSTQLRKPARLTMAFPTHSPFVDVLLIENNSIHKTIKAKLLAVVVLLYVLCTLVGSIVYAMETAAAILGNDFYWAEFSTAHTHVFLANVINLHALNTRSGVLLLNSATLVASTSPNNGSAVDSTIVFSDTLGHRELYETQPLDKVIGNLRLMDPCAMPYMFTQYCWVDFGMQWEMAATSARQARCQQRMRSNGAVYMEGVLRNFRSWSEWETCWGSAFHVGVGLTLVQTLIGRTWLASTKLASSLMGEVATEVAYWRNTHNITEFVLQWQSMRSVGMSDVVRIKNALGFEYPITLNSKLTKFTPAQPTSVKMYWGFAGDLWAILSNVTQVTGLSLVRSSSEFAFANITREMLLADNYTFQTPYISGLAQFTTSVGPFGVVDMVYVACPHELSRASIALVDALSTLIYNDETAHSDFDAVPHKNYITMFPFQWLGGAIRVTGGDLMCGNDNPTMLALTPQETQLYTGFSTSKPCETSSVEEFAPDEYLALFALLAFDANHHLAPADLVDFCTMDTYAESDCASSYAETFRFSAKYNATFFPLQAAMTKAYEAVRRLRVDFLQFIVNTTEPSLFRLELLDETHSDRAWLFVSWCYLYDWVAGQREVVSFQGDVGTITTVSASYTAQSFLPKPSEVPTDLSLVLWTCVQYMTVLICVLAFFVFAYAVAARGNVEEANIFRMSRLVGLVWAGRPFLFARSISAMLYLNTATLLLEDRGGVLGFESVPQLWYNLMLASVELQWFVFVLNDAFSCVTQHYTSFYAGKSAWVASFAVWVWMQLRPNVVDAQLDRVCAAVNMDYALHCDSGVVEIGRVSYVFSSMGICLASVVGTFVVEKYIRQTDTALDIPSLLLSSQAKYVLNLSGWIWCGTYYMDKSTALMAGVISLEWNHKLYMFDIKKWRHFVVCRSALNDAAPDKFRHAIPILE</sequence>
<comment type="caution">
    <text evidence="2">The sequence shown here is derived from an EMBL/GenBank/DDBJ whole genome shotgun (WGS) entry which is preliminary data.</text>
</comment>
<feature type="transmembrane region" description="Helical" evidence="1">
    <location>
        <begin position="945"/>
        <end position="966"/>
    </location>
</feature>
<name>A0A397A5X1_APHAT</name>
<evidence type="ECO:0000313" key="2">
    <source>
        <dbReference type="EMBL" id="RHY01268.1"/>
    </source>
</evidence>
<feature type="transmembrane region" description="Helical" evidence="1">
    <location>
        <begin position="1591"/>
        <end position="1610"/>
    </location>
</feature>
<feature type="transmembrane region" description="Helical" evidence="1">
    <location>
        <begin position="1717"/>
        <end position="1735"/>
    </location>
</feature>
<feature type="transmembrane region" description="Helical" evidence="1">
    <location>
        <begin position="630"/>
        <end position="650"/>
    </location>
</feature>
<gene>
    <name evidence="2" type="ORF">DYB36_004104</name>
</gene>
<accession>A0A397A5X1</accession>
<feature type="transmembrane region" description="Helical" evidence="1">
    <location>
        <begin position="1630"/>
        <end position="1648"/>
    </location>
</feature>
<reference evidence="2 3" key="1">
    <citation type="submission" date="2018-08" db="EMBL/GenBank/DDBJ databases">
        <title>Aphanomyces genome sequencing and annotation.</title>
        <authorList>
            <person name="Minardi D."/>
            <person name="Oidtmann B."/>
            <person name="Van Der Giezen M."/>
            <person name="Studholme D.J."/>
        </authorList>
    </citation>
    <scope>NUCLEOTIDE SEQUENCE [LARGE SCALE GENOMIC DNA]</scope>
    <source>
        <strain evidence="2 3">Kv</strain>
    </source>
</reference>
<dbReference type="EMBL" id="QUSZ01007899">
    <property type="protein sequence ID" value="RHY01268.1"/>
    <property type="molecule type" value="Genomic_DNA"/>
</dbReference>
<protein>
    <submittedName>
        <fullName evidence="2">Uncharacterized protein</fullName>
    </submittedName>
</protein>
<dbReference type="Proteomes" id="UP000265427">
    <property type="component" value="Unassembled WGS sequence"/>
</dbReference>
<evidence type="ECO:0000256" key="1">
    <source>
        <dbReference type="SAM" id="Phobius"/>
    </source>
</evidence>
<feature type="transmembrane region" description="Helical" evidence="1">
    <location>
        <begin position="670"/>
        <end position="687"/>
    </location>
</feature>
<feature type="transmembrane region" description="Helical" evidence="1">
    <location>
        <begin position="21"/>
        <end position="42"/>
    </location>
</feature>
<keyword evidence="1" id="KW-0472">Membrane</keyword>
<feature type="transmembrane region" description="Helical" evidence="1">
    <location>
        <begin position="757"/>
        <end position="778"/>
    </location>
</feature>
<dbReference type="PROSITE" id="PS51257">
    <property type="entry name" value="PROKAR_LIPOPROTEIN"/>
    <property type="match status" value="1"/>
</dbReference>
<keyword evidence="1" id="KW-0812">Transmembrane</keyword>
<keyword evidence="1" id="KW-1133">Transmembrane helix</keyword>